<dbReference type="InterPro" id="IPR028082">
    <property type="entry name" value="Peripla_BP_I"/>
</dbReference>
<comment type="subcellular location">
    <subcellularLocation>
        <location evidence="1">Cell membrane</location>
        <topology evidence="1">Multi-pass membrane protein</topology>
    </subcellularLocation>
    <subcellularLocation>
        <location evidence="14">Postsynaptic cell membrane</location>
    </subcellularLocation>
</comment>
<evidence type="ECO:0000259" key="21">
    <source>
        <dbReference type="SMART" id="SM00079"/>
    </source>
</evidence>
<dbReference type="KEGG" id="bgt:106067211"/>
<evidence type="ECO:0000256" key="17">
    <source>
        <dbReference type="PIRSR" id="PIRSR601508-3"/>
    </source>
</evidence>
<dbReference type="FunFam" id="3.40.190.10:FF:000097">
    <property type="entry name" value="Putative glutamate receptor ionotropic NMDA 3A"/>
    <property type="match status" value="1"/>
</dbReference>
<feature type="region of interest" description="Disordered" evidence="19">
    <location>
        <begin position="1250"/>
        <end position="1339"/>
    </location>
</feature>
<dbReference type="Gene3D" id="3.40.190.10">
    <property type="entry name" value="Periplasmic binding protein-like II"/>
    <property type="match status" value="1"/>
</dbReference>
<gene>
    <name evidence="23" type="primary">106067211</name>
</gene>
<reference evidence="23" key="1">
    <citation type="submission" date="2020-05" db="UniProtKB">
        <authorList>
            <consortium name="EnsemblMetazoa"/>
        </authorList>
    </citation>
    <scope>IDENTIFICATION</scope>
    <source>
        <strain evidence="23">BB02</strain>
    </source>
</reference>
<dbReference type="Pfam" id="PF01094">
    <property type="entry name" value="ANF_receptor"/>
    <property type="match status" value="1"/>
</dbReference>
<dbReference type="SMART" id="SM00079">
    <property type="entry name" value="PBPe"/>
    <property type="match status" value="1"/>
</dbReference>
<evidence type="ECO:0000256" key="18">
    <source>
        <dbReference type="SAM" id="Coils"/>
    </source>
</evidence>
<dbReference type="STRING" id="6526.A0A2C9KEF5"/>
<evidence type="ECO:0000259" key="22">
    <source>
        <dbReference type="SMART" id="SM00918"/>
    </source>
</evidence>
<proteinExistence type="predicted"/>
<evidence type="ECO:0000256" key="1">
    <source>
        <dbReference type="ARBA" id="ARBA00004651"/>
    </source>
</evidence>
<evidence type="ECO:0000256" key="7">
    <source>
        <dbReference type="ARBA" id="ARBA00023065"/>
    </source>
</evidence>
<evidence type="ECO:0000256" key="5">
    <source>
        <dbReference type="ARBA" id="ARBA00022989"/>
    </source>
</evidence>
<evidence type="ECO:0000313" key="23">
    <source>
        <dbReference type="EnsemblMetazoa" id="BGLB018265-PA"/>
    </source>
</evidence>
<protein>
    <submittedName>
        <fullName evidence="23">Uncharacterized protein</fullName>
    </submittedName>
</protein>
<dbReference type="SMART" id="SM00918">
    <property type="entry name" value="Lig_chan-Glu_bd"/>
    <property type="match status" value="1"/>
</dbReference>
<feature type="transmembrane region" description="Helical" evidence="20">
    <location>
        <begin position="696"/>
        <end position="716"/>
    </location>
</feature>
<feature type="compositionally biased region" description="Basic and acidic residues" evidence="19">
    <location>
        <begin position="1219"/>
        <end position="1237"/>
    </location>
</feature>
<feature type="domain" description="Ionotropic glutamate receptor L-glutamate and glycine-binding" evidence="22">
    <location>
        <begin position="581"/>
        <end position="643"/>
    </location>
</feature>
<evidence type="ECO:0000256" key="11">
    <source>
        <dbReference type="ARBA" id="ARBA00023257"/>
    </source>
</evidence>
<keyword evidence="18" id="KW-0175">Coiled coil</keyword>
<feature type="transmembrane region" description="Helical" evidence="20">
    <location>
        <begin position="737"/>
        <end position="757"/>
    </location>
</feature>
<feature type="compositionally biased region" description="Polar residues" evidence="19">
    <location>
        <begin position="1447"/>
        <end position="1464"/>
    </location>
</feature>
<organism evidence="23 24">
    <name type="scientific">Biomphalaria glabrata</name>
    <name type="common">Bloodfluke planorb</name>
    <name type="synonym">Freshwater snail</name>
    <dbReference type="NCBI Taxonomy" id="6526"/>
    <lineage>
        <taxon>Eukaryota</taxon>
        <taxon>Metazoa</taxon>
        <taxon>Spiralia</taxon>
        <taxon>Lophotrochozoa</taxon>
        <taxon>Mollusca</taxon>
        <taxon>Gastropoda</taxon>
        <taxon>Heterobranchia</taxon>
        <taxon>Euthyneura</taxon>
        <taxon>Panpulmonata</taxon>
        <taxon>Hygrophila</taxon>
        <taxon>Lymnaeoidea</taxon>
        <taxon>Planorbidae</taxon>
        <taxon>Biomphalaria</taxon>
    </lineage>
</organism>
<dbReference type="InterPro" id="IPR001320">
    <property type="entry name" value="Iontro_rcpt_C"/>
</dbReference>
<evidence type="ECO:0000256" key="20">
    <source>
        <dbReference type="SAM" id="Phobius"/>
    </source>
</evidence>
<sequence length="1569" mass="174690">MRVAADDFIRTPYTAFVAYLMANALMGAIFASPLPFKRTKNPKERNFTVESSTIQQQPENRPGVFNLYNLRVSVVCDDTSSEFCNVNATGCAILKHFKDDLDYGSGFFNGCNNGTTCEMAVEDPHRETLDYQVHGFGVVLTKRLFSNASLRLNVTFCVTKSRSLREKILAIDSCATSEAIDVIVAIGDVSTVQTAVIVAEGQGLPSLGYITEYGHGQKFIQGDNFVQLNPSPEAQGKALTQIIGQFNMKQTAVIVEDTRMADGFLFGVRHAINVRSQDVFNVVPMDKMIPNKALFLKLTELSNVGLKVFVLHCSPELMLKVVKAALTTRLYNTGHAWFLSEMAFSRDPEIIAQLPEGLLAIDNFWLGGLPDAIVSFLDNVLTATSYVTNNIYISTDSMVSLHQAPPVLAENGTAVLEGFRDIQNFPSSFKRYLQTVVDCCTNHSDHFEEDKAENSFDDKRSEYIGGRNVEEFFDGTNPNQGAAFYLLNTVEDGTGTRMWAKVGYVASSGRRDLKTVLWPGHNIYGPSSSTVRTYRVVTRPAEPFVFVGDQVWRKEECFGDVPCLKVENSSHSLLAAVVDDFQSEMKSIGQLYTVHCCKGLTLEMLNTLAQNLNFRYVVYFVNDTNYGTVKDGNWTGMVGDVIDGTADIIAGAFSMTSERMAVLDFTEPYYQNEYALVTGEDAHYVSIWAFMSPFSGQVWLCIMVSSIVAGIATAFLEWRSPFGLNPRGRKRTKNYGLGSGLLMVMVLLTGHTINIKAPKSWPGKLIQNVWAGLAIFIMTSYTANLAAYLAGQSAVSSVKNVFDPELLTKRVAVMKSSAVENYLSKINPSLSKRAKINYVTSTVMAINKLRDRTIDVYLDDSPLLQYGLVKNDKDCRIRFAGKGFGADGYAFGLSRHSWLKIPMSNEIMKYTQSEKFHELGKKYLSRPQCEHFLSGTANPYGLEHTGGLFIILSTAILIAVLFLILEHLAYHFVVPWLRKQPAESFWKTENLAFISQRVFRVVRSERLYSQKQAAQEMISIVRQRDFTRIIQKNELQKRRATAQRRVKSKAEVFQEITANIVSYHRQLQSASETADNSEAEIDFEGLQDYGDEGLQDYGDEGSRSDLDGATSGVNNDAYDATDSSDAAMNRFHLRRASSVSNDMTRVSSDEAVFQRDNGHFQDVSDNNVGRKVSSRSLGYGIASDFSPRFRKRSDSYFVFPSVSKCKERTMSDANNRASGHPEQRQVHKQTDLDKKKDSILKLSTDHSELMDAHIMTTPPPDSKGSVYYNSPSSSSGRSPSEENREFSPLPSLTSPSIDDFPDCRELSGSFSPLPPNSSPSLMSADPDFPANNEPGIASELAHSNKAANVSPEPAQLKDSPTKIGLHSFNQLPRREPRNNELPRSASVDSVSLSLVSVPNNDILVSSFTPSEPEENRAAAEISKLPNVKPEAQGNCNKKKIPAKPLRNFSSGHSPENTGQCQVSKNNKKKPMFDNQGRDYFQRNLKLKDNRVKSTLRQHAMSGYQSHLPADLIDDCTLEALSKEDVLILWRKSEIDLESRLQEVLAKNRRLSLAIDYLTRQEFSGEPEEV</sequence>
<keyword evidence="2" id="KW-0813">Transport</keyword>
<evidence type="ECO:0000256" key="12">
    <source>
        <dbReference type="ARBA" id="ARBA00023286"/>
    </source>
</evidence>
<evidence type="ECO:0000256" key="9">
    <source>
        <dbReference type="ARBA" id="ARBA00023170"/>
    </source>
</evidence>
<feature type="binding site" evidence="15">
    <location>
        <position position="659"/>
    </location>
    <ligand>
        <name>L-glutamate</name>
        <dbReference type="ChEBI" id="CHEBI:29985"/>
    </ligand>
</feature>
<feature type="transmembrane region" description="Helical" evidence="20">
    <location>
        <begin position="12"/>
        <end position="36"/>
    </location>
</feature>
<evidence type="ECO:0000256" key="4">
    <source>
        <dbReference type="ARBA" id="ARBA00022692"/>
    </source>
</evidence>
<evidence type="ECO:0000256" key="19">
    <source>
        <dbReference type="SAM" id="MobiDB-lite"/>
    </source>
</evidence>
<dbReference type="Pfam" id="PF10613">
    <property type="entry name" value="Lig_chan-Glu_bd"/>
    <property type="match status" value="1"/>
</dbReference>
<feature type="region of interest" description="Disordered" evidence="19">
    <location>
        <begin position="1447"/>
        <end position="1475"/>
    </location>
</feature>
<feature type="binding site" evidence="15">
    <location>
        <position position="654"/>
    </location>
    <ligand>
        <name>L-glutamate</name>
        <dbReference type="ChEBI" id="CHEBI:29985"/>
    </ligand>
</feature>
<feature type="coiled-coil region" evidence="18">
    <location>
        <begin position="1032"/>
        <end position="1080"/>
    </location>
</feature>
<keyword evidence="7" id="KW-0406">Ion transport</keyword>
<dbReference type="Gene3D" id="1.10.287.70">
    <property type="match status" value="1"/>
</dbReference>
<feature type="disulfide bond" evidence="17">
    <location>
        <begin position="875"/>
        <end position="929"/>
    </location>
</feature>
<accession>A0A2C9KEF5</accession>
<dbReference type="SUPFAM" id="SSF53822">
    <property type="entry name" value="Periplasmic binding protein-like I"/>
    <property type="match status" value="1"/>
</dbReference>
<dbReference type="Proteomes" id="UP000076420">
    <property type="component" value="Unassembled WGS sequence"/>
</dbReference>
<keyword evidence="12" id="KW-1071">Ligand-gated ion channel</keyword>
<keyword evidence="10" id="KW-0325">Glycoprotein</keyword>
<dbReference type="InterPro" id="IPR001828">
    <property type="entry name" value="ANF_lig-bd_rcpt"/>
</dbReference>
<name>A0A2C9KEF5_BIOGL</name>
<keyword evidence="8 20" id="KW-0472">Membrane</keyword>
<feature type="site" description="Crucial to convey clamshell closure to channel opening" evidence="16">
    <location>
        <position position="798"/>
    </location>
</feature>
<dbReference type="GO" id="GO:0045211">
    <property type="term" value="C:postsynaptic membrane"/>
    <property type="evidence" value="ECO:0007669"/>
    <property type="project" value="UniProtKB-SubCell"/>
</dbReference>
<feature type="compositionally biased region" description="Low complexity" evidence="19">
    <location>
        <begin position="1262"/>
        <end position="1278"/>
    </location>
</feature>
<evidence type="ECO:0000256" key="16">
    <source>
        <dbReference type="PIRSR" id="PIRSR601508-2"/>
    </source>
</evidence>
<keyword evidence="9" id="KW-0675">Receptor</keyword>
<dbReference type="InterPro" id="IPR015683">
    <property type="entry name" value="Ionotropic_Glu_rcpt"/>
</dbReference>
<feature type="transmembrane region" description="Helical" evidence="20">
    <location>
        <begin position="769"/>
        <end position="790"/>
    </location>
</feature>
<dbReference type="Pfam" id="PF00060">
    <property type="entry name" value="Lig_chan"/>
    <property type="match status" value="1"/>
</dbReference>
<dbReference type="GO" id="GO:0015276">
    <property type="term" value="F:ligand-gated monoatomic ion channel activity"/>
    <property type="evidence" value="ECO:0007669"/>
    <property type="project" value="InterPro"/>
</dbReference>
<evidence type="ECO:0000256" key="14">
    <source>
        <dbReference type="ARBA" id="ARBA00034100"/>
    </source>
</evidence>
<keyword evidence="17" id="KW-1015">Disulfide bond</keyword>
<evidence type="ECO:0000256" key="3">
    <source>
        <dbReference type="ARBA" id="ARBA00022475"/>
    </source>
</evidence>
<dbReference type="InterPro" id="IPR019594">
    <property type="entry name" value="Glu/Gly-bd"/>
</dbReference>
<keyword evidence="13" id="KW-0407">Ion channel</keyword>
<keyword evidence="5 20" id="KW-1133">Transmembrane helix</keyword>
<evidence type="ECO:0000256" key="2">
    <source>
        <dbReference type="ARBA" id="ARBA00022448"/>
    </source>
</evidence>
<dbReference type="VEuPathDB" id="VectorBase:BGLB018265"/>
<dbReference type="EnsemblMetazoa" id="BGLB018265-RA">
    <property type="protein sequence ID" value="BGLB018265-PA"/>
    <property type="gene ID" value="BGLB018265"/>
</dbReference>
<evidence type="ECO:0000256" key="13">
    <source>
        <dbReference type="ARBA" id="ARBA00023303"/>
    </source>
</evidence>
<keyword evidence="11" id="KW-0628">Postsynaptic cell membrane</keyword>
<dbReference type="GO" id="GO:0038023">
    <property type="term" value="F:signaling receptor activity"/>
    <property type="evidence" value="ECO:0007669"/>
    <property type="project" value="InterPro"/>
</dbReference>
<feature type="domain" description="Ionotropic glutamate receptor C-terminal" evidence="21">
    <location>
        <begin position="572"/>
        <end position="926"/>
    </location>
</feature>
<feature type="region of interest" description="Disordered" evidence="19">
    <location>
        <begin position="1092"/>
        <end position="1121"/>
    </location>
</feature>
<dbReference type="Gene3D" id="3.40.50.2300">
    <property type="match status" value="1"/>
</dbReference>
<dbReference type="PANTHER" id="PTHR18966">
    <property type="entry name" value="IONOTROPIC GLUTAMATE RECEPTOR"/>
    <property type="match status" value="1"/>
</dbReference>
<evidence type="ECO:0000256" key="8">
    <source>
        <dbReference type="ARBA" id="ARBA00023136"/>
    </source>
</evidence>
<evidence type="ECO:0000256" key="6">
    <source>
        <dbReference type="ARBA" id="ARBA00023018"/>
    </source>
</evidence>
<feature type="binding site" evidence="15">
    <location>
        <position position="860"/>
    </location>
    <ligand>
        <name>L-glutamate</name>
        <dbReference type="ChEBI" id="CHEBI:29985"/>
    </ligand>
</feature>
<evidence type="ECO:0000313" key="24">
    <source>
        <dbReference type="Proteomes" id="UP000076420"/>
    </source>
</evidence>
<feature type="region of interest" description="Disordered" evidence="19">
    <location>
        <begin position="1209"/>
        <end position="1237"/>
    </location>
</feature>
<dbReference type="VEuPathDB" id="VectorBase:BGLAX_037127"/>
<dbReference type="SUPFAM" id="SSF53850">
    <property type="entry name" value="Periplasmic binding protein-like II"/>
    <property type="match status" value="1"/>
</dbReference>
<dbReference type="InterPro" id="IPR001508">
    <property type="entry name" value="Iono_Glu_rcpt_met"/>
</dbReference>
<feature type="transmembrane region" description="Helical" evidence="20">
    <location>
        <begin position="948"/>
        <end position="970"/>
    </location>
</feature>
<evidence type="ECO:0000256" key="10">
    <source>
        <dbReference type="ARBA" id="ARBA00023180"/>
    </source>
</evidence>
<keyword evidence="4 20" id="KW-0812">Transmembrane</keyword>
<dbReference type="PRINTS" id="PR00177">
    <property type="entry name" value="NMDARECEPTOR"/>
</dbReference>
<keyword evidence="3" id="KW-1003">Cell membrane</keyword>
<keyword evidence="6" id="KW-0770">Synapse</keyword>
<feature type="site" description="Interaction with the cone snail toxin Con-ikot-ikot" evidence="16">
    <location>
        <position position="909"/>
    </location>
</feature>
<evidence type="ECO:0000256" key="15">
    <source>
        <dbReference type="PIRSR" id="PIRSR601508-1"/>
    </source>
</evidence>